<keyword evidence="3 7" id="KW-0347">Helicase</keyword>
<evidence type="ECO:0000313" key="12">
    <source>
        <dbReference type="EMBL" id="AVY94985.1"/>
    </source>
</evidence>
<feature type="compositionally biased region" description="Basic and acidic residues" evidence="8">
    <location>
        <begin position="421"/>
        <end position="431"/>
    </location>
</feature>
<dbReference type="InterPro" id="IPR044742">
    <property type="entry name" value="DEAD/DEAH_RhlB"/>
</dbReference>
<dbReference type="InterPro" id="IPR014001">
    <property type="entry name" value="Helicase_ATP-bd"/>
</dbReference>
<dbReference type="Pfam" id="PF00270">
    <property type="entry name" value="DEAD"/>
    <property type="match status" value="1"/>
</dbReference>
<dbReference type="Proteomes" id="UP000244173">
    <property type="component" value="Chromosome"/>
</dbReference>
<dbReference type="PANTHER" id="PTHR47959:SF17">
    <property type="entry name" value="ATP-DEPENDENT RNA HELICASE DEAD BOX FAMILY"/>
    <property type="match status" value="1"/>
</dbReference>
<evidence type="ECO:0000256" key="7">
    <source>
        <dbReference type="RuleBase" id="RU000492"/>
    </source>
</evidence>
<dbReference type="GO" id="GO:0003676">
    <property type="term" value="F:nucleic acid binding"/>
    <property type="evidence" value="ECO:0007669"/>
    <property type="project" value="InterPro"/>
</dbReference>
<dbReference type="OrthoDB" id="8520957at2"/>
<dbReference type="GO" id="GO:0016787">
    <property type="term" value="F:hydrolase activity"/>
    <property type="evidence" value="ECO:0007669"/>
    <property type="project" value="UniProtKB-KW"/>
</dbReference>
<dbReference type="Gene3D" id="3.40.50.300">
    <property type="entry name" value="P-loop containing nucleotide triphosphate hydrolases"/>
    <property type="match status" value="2"/>
</dbReference>
<dbReference type="SMART" id="SM00490">
    <property type="entry name" value="HELICc"/>
    <property type="match status" value="1"/>
</dbReference>
<dbReference type="CDD" id="cd00268">
    <property type="entry name" value="DEADc"/>
    <property type="match status" value="1"/>
</dbReference>
<feature type="domain" description="Helicase C-terminal" evidence="10">
    <location>
        <begin position="277"/>
        <end position="422"/>
    </location>
</feature>
<dbReference type="InterPro" id="IPR014014">
    <property type="entry name" value="RNA_helicase_DEAD_Q_motif"/>
</dbReference>
<dbReference type="GO" id="GO:0005524">
    <property type="term" value="F:ATP binding"/>
    <property type="evidence" value="ECO:0007669"/>
    <property type="project" value="UniProtKB-KW"/>
</dbReference>
<dbReference type="PROSITE" id="PS51195">
    <property type="entry name" value="Q_MOTIF"/>
    <property type="match status" value="1"/>
</dbReference>
<feature type="domain" description="DEAD-box RNA helicase Q" evidence="11">
    <location>
        <begin position="44"/>
        <end position="72"/>
    </location>
</feature>
<reference evidence="12 13" key="1">
    <citation type="submission" date="2018-04" db="EMBL/GenBank/DDBJ databases">
        <title>Denitrifier Microvirgula.</title>
        <authorList>
            <person name="Anderson E."/>
            <person name="Jang J."/>
            <person name="Ishii S."/>
        </authorList>
    </citation>
    <scope>NUCLEOTIDE SEQUENCE [LARGE SCALE GENOMIC DNA]</scope>
    <source>
        <strain evidence="12 13">BE2.4</strain>
    </source>
</reference>
<dbReference type="InterPro" id="IPR027417">
    <property type="entry name" value="P-loop_NTPase"/>
</dbReference>
<evidence type="ECO:0000313" key="13">
    <source>
        <dbReference type="Proteomes" id="UP000244173"/>
    </source>
</evidence>
<evidence type="ECO:0000256" key="5">
    <source>
        <dbReference type="ARBA" id="ARBA00038437"/>
    </source>
</evidence>
<evidence type="ECO:0000256" key="2">
    <source>
        <dbReference type="ARBA" id="ARBA00022801"/>
    </source>
</evidence>
<dbReference type="STRING" id="1122240.GCA_000620105_01543"/>
<dbReference type="InterPro" id="IPR001650">
    <property type="entry name" value="Helicase_C-like"/>
</dbReference>
<feature type="region of interest" description="Disordered" evidence="8">
    <location>
        <begin position="417"/>
        <end position="595"/>
    </location>
</feature>
<evidence type="ECO:0000259" key="11">
    <source>
        <dbReference type="PROSITE" id="PS51195"/>
    </source>
</evidence>
<sequence>MQDQNIIADTAITADTAAVDTVNVAAAEAVEAVTVTVDSADAGNVFEALGLDARLITALDNLGIKTPTPVQAEAIPLLLNNRDLMASAQTGTGKTAAFLLPALSRLLEAPVGRSRGPRILVLAPTRELVQQVAKAAEQFSTKIPRVNVVSIIGGTSFRIQNQMLTRPIEVMVATPGRLIDQMKSGRIDFSRLEMLILDEADRMLDMGFSEDVLEISSQLPRNRQTAFFTATMTRRVLDFADELLRNPETIEIAAQTARHENIDQQAIYVDDLDHKRRIVRHLLAQDNVTQAIVFVATKRDCDTLADELNVDGLRADPLHGDMQQRDRSRTLTRLRNGQTEVLVATDVAARGIDVAGISHVINFDLPRFAEDYVHRVGRTGRAGQTGIAVSLVGRNDLFPLKKIERFTGQKLNVTEVAGMEARFKPQDRREGSGGGRGGYGGKGGRPGQGQGRGGYGDRNRGFAPRDGAAPQRREGGFAPRDGGAPQRREGGFAPRDGAAPQRREGGFAPRDGGAPQRREGGYPPRDGQGQRREGGFGNSRFGGQRDGEPRREGGFSQEGRRDDNRERQWGQRDDRRPSTGNTGGNGRRYPGNSEY</sequence>
<dbReference type="KEGG" id="maer:DAI18_13730"/>
<dbReference type="Pfam" id="PF00271">
    <property type="entry name" value="Helicase_C"/>
    <property type="match status" value="1"/>
</dbReference>
<dbReference type="InterPro" id="IPR050079">
    <property type="entry name" value="DEAD_box_RNA_helicase"/>
</dbReference>
<dbReference type="InterPro" id="IPR011545">
    <property type="entry name" value="DEAD/DEAH_box_helicase_dom"/>
</dbReference>
<evidence type="ECO:0000259" key="9">
    <source>
        <dbReference type="PROSITE" id="PS51192"/>
    </source>
</evidence>
<dbReference type="InterPro" id="IPR000629">
    <property type="entry name" value="RNA-helicase_DEAD-box_CS"/>
</dbReference>
<evidence type="ECO:0000256" key="3">
    <source>
        <dbReference type="ARBA" id="ARBA00022806"/>
    </source>
</evidence>
<dbReference type="PROSITE" id="PS51194">
    <property type="entry name" value="HELICASE_CTER"/>
    <property type="match status" value="1"/>
</dbReference>
<dbReference type="PANTHER" id="PTHR47959">
    <property type="entry name" value="ATP-DEPENDENT RNA HELICASE RHLE-RELATED"/>
    <property type="match status" value="1"/>
</dbReference>
<dbReference type="AlphaFoldDB" id="A0A2S0PCB7"/>
<feature type="compositionally biased region" description="Basic and acidic residues" evidence="8">
    <location>
        <begin position="543"/>
        <end position="577"/>
    </location>
</feature>
<feature type="domain" description="Helicase ATP-binding" evidence="9">
    <location>
        <begin position="75"/>
        <end position="250"/>
    </location>
</feature>
<keyword evidence="13" id="KW-1185">Reference proteome</keyword>
<dbReference type="SUPFAM" id="SSF52540">
    <property type="entry name" value="P-loop containing nucleoside triphosphate hydrolases"/>
    <property type="match status" value="1"/>
</dbReference>
<feature type="compositionally biased region" description="Gly residues" evidence="8">
    <location>
        <begin position="432"/>
        <end position="454"/>
    </location>
</feature>
<keyword evidence="2 7" id="KW-0378">Hydrolase</keyword>
<proteinExistence type="inferred from homology"/>
<evidence type="ECO:0000256" key="4">
    <source>
        <dbReference type="ARBA" id="ARBA00022840"/>
    </source>
</evidence>
<dbReference type="SMART" id="SM00487">
    <property type="entry name" value="DEXDc"/>
    <property type="match status" value="1"/>
</dbReference>
<evidence type="ECO:0000259" key="10">
    <source>
        <dbReference type="PROSITE" id="PS51194"/>
    </source>
</evidence>
<dbReference type="GO" id="GO:0005829">
    <property type="term" value="C:cytosol"/>
    <property type="evidence" value="ECO:0007669"/>
    <property type="project" value="TreeGrafter"/>
</dbReference>
<dbReference type="PROSITE" id="PS51192">
    <property type="entry name" value="HELICASE_ATP_BIND_1"/>
    <property type="match status" value="1"/>
</dbReference>
<dbReference type="EMBL" id="CP028519">
    <property type="protein sequence ID" value="AVY94985.1"/>
    <property type="molecule type" value="Genomic_DNA"/>
</dbReference>
<keyword evidence="1 7" id="KW-0547">Nucleotide-binding</keyword>
<comment type="similarity">
    <text evidence="5 7">Belongs to the DEAD box helicase family.</text>
</comment>
<evidence type="ECO:0000256" key="1">
    <source>
        <dbReference type="ARBA" id="ARBA00022741"/>
    </source>
</evidence>
<gene>
    <name evidence="12" type="ORF">DAI18_13730</name>
</gene>
<organism evidence="12 13">
    <name type="scientific">Microvirgula aerodenitrificans</name>
    <dbReference type="NCBI Taxonomy" id="57480"/>
    <lineage>
        <taxon>Bacteria</taxon>
        <taxon>Pseudomonadati</taxon>
        <taxon>Pseudomonadota</taxon>
        <taxon>Betaproteobacteria</taxon>
        <taxon>Neisseriales</taxon>
        <taxon>Aquaspirillaceae</taxon>
        <taxon>Microvirgula</taxon>
    </lineage>
</organism>
<name>A0A2S0PCB7_9NEIS</name>
<dbReference type="CDD" id="cd18787">
    <property type="entry name" value="SF2_C_DEAD"/>
    <property type="match status" value="1"/>
</dbReference>
<dbReference type="PROSITE" id="PS00039">
    <property type="entry name" value="DEAD_ATP_HELICASE"/>
    <property type="match status" value="1"/>
</dbReference>
<feature type="short sequence motif" description="Q motif" evidence="6">
    <location>
        <begin position="44"/>
        <end position="72"/>
    </location>
</feature>
<protein>
    <submittedName>
        <fullName evidence="12">RNA helicase</fullName>
    </submittedName>
</protein>
<evidence type="ECO:0000256" key="8">
    <source>
        <dbReference type="SAM" id="MobiDB-lite"/>
    </source>
</evidence>
<accession>A0A2S0PCB7</accession>
<keyword evidence="4 7" id="KW-0067">ATP-binding</keyword>
<dbReference type="GO" id="GO:0003724">
    <property type="term" value="F:RNA helicase activity"/>
    <property type="evidence" value="ECO:0007669"/>
    <property type="project" value="InterPro"/>
</dbReference>
<evidence type="ECO:0000256" key="6">
    <source>
        <dbReference type="PROSITE-ProRule" id="PRU00552"/>
    </source>
</evidence>
<dbReference type="RefSeq" id="WP_107889700.1">
    <property type="nucleotide sequence ID" value="NZ_CALFSO010000096.1"/>
</dbReference>